<dbReference type="Gene3D" id="1.20.1250.20">
    <property type="entry name" value="MFS general substrate transporter like domains"/>
    <property type="match status" value="1"/>
</dbReference>
<dbReference type="FunFam" id="1.20.1250.20:FF:000196">
    <property type="entry name" value="MFS toxin efflux pump (AflT)"/>
    <property type="match status" value="1"/>
</dbReference>
<feature type="transmembrane region" description="Helical" evidence="7">
    <location>
        <begin position="110"/>
        <end position="135"/>
    </location>
</feature>
<dbReference type="CDD" id="cd17502">
    <property type="entry name" value="MFS_Azr1_MDR_like"/>
    <property type="match status" value="1"/>
</dbReference>
<proteinExistence type="predicted"/>
<dbReference type="SUPFAM" id="SSF103473">
    <property type="entry name" value="MFS general substrate transporter"/>
    <property type="match status" value="1"/>
</dbReference>
<gene>
    <name evidence="9" type="ORF">DL764_008300</name>
</gene>
<comment type="caution">
    <text evidence="9">The sequence shown here is derived from an EMBL/GenBank/DDBJ whole genome shotgun (WGS) entry which is preliminary data.</text>
</comment>
<sequence length="574" mass="60911">MPSFEESTQPAFYSTSKTKLPDRHASDGSIDMTVSRSYTQGTEFTREPPPPYQFWPTAAASRDPESEFASHLLDIHYSEEVDDSTPNSAVPGGHDGPDPTPSYPSTAKTVLIMFSLYISIFLVALDRTILGPAIPAITNQFKSIDDIGWYGSACMLTACGFILLYGRVYTFFPTKPVFLSGIVLFEAGSAACGAANSSLALIIGRAIQGLGSSGIFTGAILIMTRTVPLHRRPMLQGLFGACFGLASVIGPLLGGIFTGSRATWRWCFYINLPIGGLTICVLLVLRLDQKPSGIRVAFGSPSQFCVGGVMLTFATYIPLWFQAVKNVSAMQSGINTVPLVISVVVGSISTGGLIQFTGYYTPFMIIGSSLMAIGAGLLTTWNSVSVSAAWIGFQVILGLGVGCTMQHPNLAVQIVLPAADIPTGTALLAVCQTLGGAVLIAVGQNLFIDKFTSSLETIGGFDPAHVVKSGATNLSLIIPEEFLQKALEAYNTSLTHGPFFAALIVGCLEVLAALGMEWRSVREGLAPKHDEDLSSSPVLMDEEPGDTPRTNADKIIRNGSNITPGEVREKVASG</sequence>
<feature type="transmembrane region" description="Helical" evidence="7">
    <location>
        <begin position="363"/>
        <end position="381"/>
    </location>
</feature>
<dbReference type="PANTHER" id="PTHR23501:SF201">
    <property type="entry name" value="MFS AFLATOXIN EFFLUX PUMP"/>
    <property type="match status" value="1"/>
</dbReference>
<dbReference type="OrthoDB" id="10021397at2759"/>
<evidence type="ECO:0000256" key="5">
    <source>
        <dbReference type="ARBA" id="ARBA00023136"/>
    </source>
</evidence>
<dbReference type="InterPro" id="IPR011701">
    <property type="entry name" value="MFS"/>
</dbReference>
<feature type="transmembrane region" description="Helical" evidence="7">
    <location>
        <begin position="177"/>
        <end position="196"/>
    </location>
</feature>
<feature type="transmembrane region" description="Helical" evidence="7">
    <location>
        <begin position="235"/>
        <end position="257"/>
    </location>
</feature>
<dbReference type="PROSITE" id="PS50850">
    <property type="entry name" value="MFS"/>
    <property type="match status" value="1"/>
</dbReference>
<dbReference type="Proteomes" id="UP000293360">
    <property type="component" value="Unassembled WGS sequence"/>
</dbReference>
<feature type="compositionally biased region" description="Polar residues" evidence="6">
    <location>
        <begin position="32"/>
        <end position="43"/>
    </location>
</feature>
<keyword evidence="4 7" id="KW-1133">Transmembrane helix</keyword>
<evidence type="ECO:0000256" key="7">
    <source>
        <dbReference type="SAM" id="Phobius"/>
    </source>
</evidence>
<dbReference type="PANTHER" id="PTHR23501">
    <property type="entry name" value="MAJOR FACILITATOR SUPERFAMILY"/>
    <property type="match status" value="1"/>
</dbReference>
<reference evidence="9 10" key="1">
    <citation type="submission" date="2018-06" db="EMBL/GenBank/DDBJ databases">
        <title>Complete Genomes of Monosporascus.</title>
        <authorList>
            <person name="Robinson A.J."/>
            <person name="Natvig D.O."/>
        </authorList>
    </citation>
    <scope>NUCLEOTIDE SEQUENCE [LARGE SCALE GENOMIC DNA]</scope>
    <source>
        <strain evidence="9 10">CBS 110550</strain>
    </source>
</reference>
<evidence type="ECO:0000256" key="1">
    <source>
        <dbReference type="ARBA" id="ARBA00004141"/>
    </source>
</evidence>
<dbReference type="EMBL" id="QJNU01000638">
    <property type="protein sequence ID" value="RYO91228.1"/>
    <property type="molecule type" value="Genomic_DNA"/>
</dbReference>
<evidence type="ECO:0000313" key="9">
    <source>
        <dbReference type="EMBL" id="RYO91228.1"/>
    </source>
</evidence>
<protein>
    <recommendedName>
        <fullName evidence="8">Major facilitator superfamily (MFS) profile domain-containing protein</fullName>
    </recommendedName>
</protein>
<organism evidence="9 10">
    <name type="scientific">Monosporascus ibericus</name>
    <dbReference type="NCBI Taxonomy" id="155417"/>
    <lineage>
        <taxon>Eukaryota</taxon>
        <taxon>Fungi</taxon>
        <taxon>Dikarya</taxon>
        <taxon>Ascomycota</taxon>
        <taxon>Pezizomycotina</taxon>
        <taxon>Sordariomycetes</taxon>
        <taxon>Xylariomycetidae</taxon>
        <taxon>Xylariales</taxon>
        <taxon>Xylariales incertae sedis</taxon>
        <taxon>Monosporascus</taxon>
    </lineage>
</organism>
<feature type="compositionally biased region" description="Polar residues" evidence="6">
    <location>
        <begin position="1"/>
        <end position="18"/>
    </location>
</feature>
<evidence type="ECO:0000256" key="4">
    <source>
        <dbReference type="ARBA" id="ARBA00022989"/>
    </source>
</evidence>
<name>A0A4Q4T005_9PEZI</name>
<feature type="transmembrane region" description="Helical" evidence="7">
    <location>
        <begin position="426"/>
        <end position="447"/>
    </location>
</feature>
<feature type="region of interest" description="Disordered" evidence="6">
    <location>
        <begin position="529"/>
        <end position="560"/>
    </location>
</feature>
<feature type="region of interest" description="Disordered" evidence="6">
    <location>
        <begin position="1"/>
        <end position="56"/>
    </location>
</feature>
<dbReference type="InterPro" id="IPR036259">
    <property type="entry name" value="MFS_trans_sf"/>
</dbReference>
<evidence type="ECO:0000259" key="8">
    <source>
        <dbReference type="PROSITE" id="PS50850"/>
    </source>
</evidence>
<dbReference type="Pfam" id="PF07690">
    <property type="entry name" value="MFS_1"/>
    <property type="match status" value="1"/>
</dbReference>
<feature type="transmembrane region" description="Helical" evidence="7">
    <location>
        <begin position="297"/>
        <end position="317"/>
    </location>
</feature>
<keyword evidence="2" id="KW-0813">Transport</keyword>
<feature type="transmembrane region" description="Helical" evidence="7">
    <location>
        <begin position="263"/>
        <end position="285"/>
    </location>
</feature>
<dbReference type="AlphaFoldDB" id="A0A4Q4T005"/>
<feature type="transmembrane region" description="Helical" evidence="7">
    <location>
        <begin position="202"/>
        <end position="223"/>
    </location>
</feature>
<dbReference type="PRINTS" id="PR01036">
    <property type="entry name" value="TCRTETB"/>
</dbReference>
<keyword evidence="10" id="KW-1185">Reference proteome</keyword>
<feature type="region of interest" description="Disordered" evidence="6">
    <location>
        <begin position="82"/>
        <end position="101"/>
    </location>
</feature>
<keyword evidence="3 7" id="KW-0812">Transmembrane</keyword>
<feature type="transmembrane region" description="Helical" evidence="7">
    <location>
        <begin position="337"/>
        <end position="356"/>
    </location>
</feature>
<evidence type="ECO:0000313" key="10">
    <source>
        <dbReference type="Proteomes" id="UP000293360"/>
    </source>
</evidence>
<feature type="transmembrane region" description="Helical" evidence="7">
    <location>
        <begin position="147"/>
        <end position="165"/>
    </location>
</feature>
<dbReference type="GO" id="GO:0022857">
    <property type="term" value="F:transmembrane transporter activity"/>
    <property type="evidence" value="ECO:0007669"/>
    <property type="project" value="InterPro"/>
</dbReference>
<feature type="transmembrane region" description="Helical" evidence="7">
    <location>
        <begin position="387"/>
        <end position="405"/>
    </location>
</feature>
<dbReference type="GO" id="GO:0005886">
    <property type="term" value="C:plasma membrane"/>
    <property type="evidence" value="ECO:0007669"/>
    <property type="project" value="TreeGrafter"/>
</dbReference>
<feature type="domain" description="Major facilitator superfamily (MFS) profile" evidence="8">
    <location>
        <begin position="112"/>
        <end position="574"/>
    </location>
</feature>
<comment type="subcellular location">
    <subcellularLocation>
        <location evidence="1">Membrane</location>
        <topology evidence="1">Multi-pass membrane protein</topology>
    </subcellularLocation>
</comment>
<keyword evidence="5 7" id="KW-0472">Membrane</keyword>
<accession>A0A4Q4T005</accession>
<evidence type="ECO:0000256" key="3">
    <source>
        <dbReference type="ARBA" id="ARBA00022692"/>
    </source>
</evidence>
<evidence type="ECO:0000256" key="2">
    <source>
        <dbReference type="ARBA" id="ARBA00022448"/>
    </source>
</evidence>
<dbReference type="InterPro" id="IPR020846">
    <property type="entry name" value="MFS_dom"/>
</dbReference>
<evidence type="ECO:0000256" key="6">
    <source>
        <dbReference type="SAM" id="MobiDB-lite"/>
    </source>
</evidence>